<evidence type="ECO:0000313" key="5">
    <source>
        <dbReference type="Proteomes" id="UP000244956"/>
    </source>
</evidence>
<dbReference type="Gene3D" id="3.40.630.30">
    <property type="match status" value="1"/>
</dbReference>
<dbReference type="InterPro" id="IPR016181">
    <property type="entry name" value="Acyl_CoA_acyltransferase"/>
</dbReference>
<name>A0A2U2BBY7_9BACT</name>
<accession>A0A2U2BBY7</accession>
<protein>
    <submittedName>
        <fullName evidence="4">GNAT family N-acetyltransferase</fullName>
    </submittedName>
</protein>
<dbReference type="InterPro" id="IPR000182">
    <property type="entry name" value="GNAT_dom"/>
</dbReference>
<dbReference type="PROSITE" id="PS51186">
    <property type="entry name" value="GNAT"/>
    <property type="match status" value="1"/>
</dbReference>
<feature type="domain" description="N-acetyltransferase" evidence="3">
    <location>
        <begin position="1"/>
        <end position="154"/>
    </location>
</feature>
<dbReference type="OrthoDB" id="9799601at2"/>
<proteinExistence type="predicted"/>
<evidence type="ECO:0000259" key="3">
    <source>
        <dbReference type="PROSITE" id="PS51186"/>
    </source>
</evidence>
<dbReference type="GO" id="GO:0008080">
    <property type="term" value="F:N-acetyltransferase activity"/>
    <property type="evidence" value="ECO:0007669"/>
    <property type="project" value="TreeGrafter"/>
</dbReference>
<organism evidence="4 5">
    <name type="scientific">Marinilabilia rubra</name>
    <dbReference type="NCBI Taxonomy" id="2162893"/>
    <lineage>
        <taxon>Bacteria</taxon>
        <taxon>Pseudomonadati</taxon>
        <taxon>Bacteroidota</taxon>
        <taxon>Bacteroidia</taxon>
        <taxon>Marinilabiliales</taxon>
        <taxon>Marinilabiliaceae</taxon>
        <taxon>Marinilabilia</taxon>
    </lineage>
</organism>
<dbReference type="PANTHER" id="PTHR10545">
    <property type="entry name" value="DIAMINE N-ACETYLTRANSFERASE"/>
    <property type="match status" value="1"/>
</dbReference>
<dbReference type="EMBL" id="QEWP01000002">
    <property type="protein sequence ID" value="PWE00571.1"/>
    <property type="molecule type" value="Genomic_DNA"/>
</dbReference>
<keyword evidence="5" id="KW-1185">Reference proteome</keyword>
<dbReference type="InterPro" id="IPR051016">
    <property type="entry name" value="Diverse_Substrate_AcTransf"/>
</dbReference>
<sequence length="154" mass="17699">MEITILDFANNDHEKAFVKLLNAYMLDDMGLNKPLEPEHAEKVIFDIKQHVSYIGFLVEDENGSFLALANCFVNYSTFAAKPLINIHDLIVHPDARKMGVGQALLRGIEKYAHQNGYCRVNLEVRNDNHKALALYKKAGFRECQPPMYFWEKKV</sequence>
<dbReference type="PANTHER" id="PTHR10545:SF29">
    <property type="entry name" value="GH14572P-RELATED"/>
    <property type="match status" value="1"/>
</dbReference>
<evidence type="ECO:0000313" key="4">
    <source>
        <dbReference type="EMBL" id="PWE00571.1"/>
    </source>
</evidence>
<dbReference type="SUPFAM" id="SSF55729">
    <property type="entry name" value="Acyl-CoA N-acyltransferases (Nat)"/>
    <property type="match status" value="1"/>
</dbReference>
<evidence type="ECO:0000256" key="2">
    <source>
        <dbReference type="ARBA" id="ARBA00023315"/>
    </source>
</evidence>
<reference evidence="4 5" key="1">
    <citation type="submission" date="2018-05" db="EMBL/GenBank/DDBJ databases">
        <title>Marinilabilia rubrum sp. nov., isolated from saltern sediment.</title>
        <authorList>
            <person name="Zhang R."/>
        </authorList>
    </citation>
    <scope>NUCLEOTIDE SEQUENCE [LARGE SCALE GENOMIC DNA]</scope>
    <source>
        <strain evidence="4 5">WTE16</strain>
    </source>
</reference>
<dbReference type="RefSeq" id="WP_109262943.1">
    <property type="nucleotide sequence ID" value="NZ_QEWP01000002.1"/>
</dbReference>
<dbReference type="Proteomes" id="UP000244956">
    <property type="component" value="Unassembled WGS sequence"/>
</dbReference>
<keyword evidence="2" id="KW-0012">Acyltransferase</keyword>
<evidence type="ECO:0000256" key="1">
    <source>
        <dbReference type="ARBA" id="ARBA00022679"/>
    </source>
</evidence>
<dbReference type="Pfam" id="PF00583">
    <property type="entry name" value="Acetyltransf_1"/>
    <property type="match status" value="1"/>
</dbReference>
<dbReference type="AlphaFoldDB" id="A0A2U2BBY7"/>
<gene>
    <name evidence="4" type="ORF">DDZ16_02945</name>
</gene>
<comment type="caution">
    <text evidence="4">The sequence shown here is derived from an EMBL/GenBank/DDBJ whole genome shotgun (WGS) entry which is preliminary data.</text>
</comment>
<keyword evidence="1 4" id="KW-0808">Transferase</keyword>
<dbReference type="CDD" id="cd04301">
    <property type="entry name" value="NAT_SF"/>
    <property type="match status" value="1"/>
</dbReference>